<keyword evidence="3" id="KW-1185">Reference proteome</keyword>
<proteinExistence type="predicted"/>
<protein>
    <submittedName>
        <fullName evidence="2">Uncharacterized protein</fullName>
    </submittedName>
</protein>
<evidence type="ECO:0000313" key="2">
    <source>
        <dbReference type="EMBL" id="KAJ8762331.1"/>
    </source>
</evidence>
<sequence length="81" mass="8996">MENWKVTEYFIDISATSEAVATVSYEAMEDLGVLLSPVLFSMFLGFGIYMYVGDVQDQHEDNKLHRGSVSGLITEADLGNE</sequence>
<dbReference type="EMBL" id="JAIWQS010000006">
    <property type="protein sequence ID" value="KAJ8762331.1"/>
    <property type="molecule type" value="Genomic_DNA"/>
</dbReference>
<keyword evidence="1" id="KW-0472">Membrane</keyword>
<evidence type="ECO:0000256" key="1">
    <source>
        <dbReference type="SAM" id="Phobius"/>
    </source>
</evidence>
<feature type="transmembrane region" description="Helical" evidence="1">
    <location>
        <begin position="31"/>
        <end position="52"/>
    </location>
</feature>
<reference evidence="2 3" key="1">
    <citation type="submission" date="2021-09" db="EMBL/GenBank/DDBJ databases">
        <title>Genomic insights and catalytic innovation underlie evolution of tropane alkaloids biosynthesis.</title>
        <authorList>
            <person name="Wang Y.-J."/>
            <person name="Tian T."/>
            <person name="Huang J.-P."/>
            <person name="Huang S.-X."/>
        </authorList>
    </citation>
    <scope>NUCLEOTIDE SEQUENCE [LARGE SCALE GENOMIC DNA]</scope>
    <source>
        <strain evidence="2">KIB-2018</strain>
        <tissue evidence="2">Leaf</tissue>
    </source>
</reference>
<name>A0AAV8T7G1_9ROSI</name>
<accession>A0AAV8T7G1</accession>
<keyword evidence="1" id="KW-0812">Transmembrane</keyword>
<comment type="caution">
    <text evidence="2">The sequence shown here is derived from an EMBL/GenBank/DDBJ whole genome shotgun (WGS) entry which is preliminary data.</text>
</comment>
<gene>
    <name evidence="2" type="ORF">K2173_007488</name>
</gene>
<keyword evidence="1" id="KW-1133">Transmembrane helix</keyword>
<organism evidence="2 3">
    <name type="scientific">Erythroxylum novogranatense</name>
    <dbReference type="NCBI Taxonomy" id="1862640"/>
    <lineage>
        <taxon>Eukaryota</taxon>
        <taxon>Viridiplantae</taxon>
        <taxon>Streptophyta</taxon>
        <taxon>Embryophyta</taxon>
        <taxon>Tracheophyta</taxon>
        <taxon>Spermatophyta</taxon>
        <taxon>Magnoliopsida</taxon>
        <taxon>eudicotyledons</taxon>
        <taxon>Gunneridae</taxon>
        <taxon>Pentapetalae</taxon>
        <taxon>rosids</taxon>
        <taxon>fabids</taxon>
        <taxon>Malpighiales</taxon>
        <taxon>Erythroxylaceae</taxon>
        <taxon>Erythroxylum</taxon>
    </lineage>
</organism>
<evidence type="ECO:0000313" key="3">
    <source>
        <dbReference type="Proteomes" id="UP001159364"/>
    </source>
</evidence>
<dbReference type="Proteomes" id="UP001159364">
    <property type="component" value="Linkage Group LG06"/>
</dbReference>
<dbReference type="AlphaFoldDB" id="A0AAV8T7G1"/>